<dbReference type="HOGENOM" id="CLU_2307193_0_0_1"/>
<dbReference type="Proteomes" id="UP000054217">
    <property type="component" value="Unassembled WGS sequence"/>
</dbReference>
<evidence type="ECO:0000313" key="2">
    <source>
        <dbReference type="Proteomes" id="UP000054217"/>
    </source>
</evidence>
<reference evidence="1 2" key="1">
    <citation type="submission" date="2014-04" db="EMBL/GenBank/DDBJ databases">
        <authorList>
            <consortium name="DOE Joint Genome Institute"/>
            <person name="Kuo A."/>
            <person name="Kohler A."/>
            <person name="Costa M.D."/>
            <person name="Nagy L.G."/>
            <person name="Floudas D."/>
            <person name="Copeland A."/>
            <person name="Barry K.W."/>
            <person name="Cichocki N."/>
            <person name="Veneault-Fourrey C."/>
            <person name="LaButti K."/>
            <person name="Lindquist E.A."/>
            <person name="Lipzen A."/>
            <person name="Lundell T."/>
            <person name="Morin E."/>
            <person name="Murat C."/>
            <person name="Sun H."/>
            <person name="Tunlid A."/>
            <person name="Henrissat B."/>
            <person name="Grigoriev I.V."/>
            <person name="Hibbett D.S."/>
            <person name="Martin F."/>
            <person name="Nordberg H.P."/>
            <person name="Cantor M.N."/>
            <person name="Hua S.X."/>
        </authorList>
    </citation>
    <scope>NUCLEOTIDE SEQUENCE [LARGE SCALE GENOMIC DNA]</scope>
    <source>
        <strain evidence="1 2">Marx 270</strain>
    </source>
</reference>
<organism evidence="1 2">
    <name type="scientific">Pisolithus tinctorius Marx 270</name>
    <dbReference type="NCBI Taxonomy" id="870435"/>
    <lineage>
        <taxon>Eukaryota</taxon>
        <taxon>Fungi</taxon>
        <taxon>Dikarya</taxon>
        <taxon>Basidiomycota</taxon>
        <taxon>Agaricomycotina</taxon>
        <taxon>Agaricomycetes</taxon>
        <taxon>Agaricomycetidae</taxon>
        <taxon>Boletales</taxon>
        <taxon>Sclerodermatineae</taxon>
        <taxon>Pisolithaceae</taxon>
        <taxon>Pisolithus</taxon>
    </lineage>
</organism>
<accession>A0A0C3KPS6</accession>
<reference evidence="2" key="2">
    <citation type="submission" date="2015-01" db="EMBL/GenBank/DDBJ databases">
        <title>Evolutionary Origins and Diversification of the Mycorrhizal Mutualists.</title>
        <authorList>
            <consortium name="DOE Joint Genome Institute"/>
            <consortium name="Mycorrhizal Genomics Consortium"/>
            <person name="Kohler A."/>
            <person name="Kuo A."/>
            <person name="Nagy L.G."/>
            <person name="Floudas D."/>
            <person name="Copeland A."/>
            <person name="Barry K.W."/>
            <person name="Cichocki N."/>
            <person name="Veneault-Fourrey C."/>
            <person name="LaButti K."/>
            <person name="Lindquist E.A."/>
            <person name="Lipzen A."/>
            <person name="Lundell T."/>
            <person name="Morin E."/>
            <person name="Murat C."/>
            <person name="Riley R."/>
            <person name="Ohm R."/>
            <person name="Sun H."/>
            <person name="Tunlid A."/>
            <person name="Henrissat B."/>
            <person name="Grigoriev I.V."/>
            <person name="Hibbett D.S."/>
            <person name="Martin F."/>
        </authorList>
    </citation>
    <scope>NUCLEOTIDE SEQUENCE [LARGE SCALE GENOMIC DNA]</scope>
    <source>
        <strain evidence="2">Marx 270</strain>
    </source>
</reference>
<name>A0A0C3KPS6_PISTI</name>
<proteinExistence type="predicted"/>
<evidence type="ECO:0000313" key="1">
    <source>
        <dbReference type="EMBL" id="KIO11622.1"/>
    </source>
</evidence>
<protein>
    <submittedName>
        <fullName evidence="1">Uncharacterized protein</fullName>
    </submittedName>
</protein>
<dbReference type="InParanoid" id="A0A0C3KPS6"/>
<dbReference type="AlphaFoldDB" id="A0A0C3KPS6"/>
<gene>
    <name evidence="1" type="ORF">M404DRAFT_791966</name>
</gene>
<keyword evidence="2" id="KW-1185">Reference proteome</keyword>
<sequence length="100" mass="11576">MAISGLRSRMRRILCVKLGSDYANEYGIKRVELVISAFEEVCAWKDGRRCRRSIHQDETQIQALPILYDQNGWAFRHAFATSLTPQVSINRARARIHRTT</sequence>
<dbReference type="EMBL" id="KN831949">
    <property type="protein sequence ID" value="KIO11622.1"/>
    <property type="molecule type" value="Genomic_DNA"/>
</dbReference>